<evidence type="ECO:0000313" key="2">
    <source>
        <dbReference type="EMBL" id="CAJ0581745.1"/>
    </source>
</evidence>
<proteinExistence type="predicted"/>
<dbReference type="AlphaFoldDB" id="A0AA36D6F6"/>
<dbReference type="Proteomes" id="UP001177023">
    <property type="component" value="Unassembled WGS sequence"/>
</dbReference>
<feature type="region of interest" description="Disordered" evidence="1">
    <location>
        <begin position="8"/>
        <end position="37"/>
    </location>
</feature>
<accession>A0AA36D6F6</accession>
<feature type="compositionally biased region" description="Basic and acidic residues" evidence="1">
    <location>
        <begin position="21"/>
        <end position="33"/>
    </location>
</feature>
<evidence type="ECO:0000313" key="3">
    <source>
        <dbReference type="Proteomes" id="UP001177023"/>
    </source>
</evidence>
<gene>
    <name evidence="2" type="ORF">MSPICULIGERA_LOCUS19900</name>
</gene>
<protein>
    <submittedName>
        <fullName evidence="2">Uncharacterized protein</fullName>
    </submittedName>
</protein>
<dbReference type="EMBL" id="CATQJA010002663">
    <property type="protein sequence ID" value="CAJ0581745.1"/>
    <property type="molecule type" value="Genomic_DNA"/>
</dbReference>
<sequence>MTVREWFRQEAGLNGGGPQDFGHHHGAEKRALPNEETTQLPRFEVNRGVFLDDDYMGYQMGYRHVSPWLEKVFNKYAGKQPDPGNHPMDFGRHKYTPVPRPYL</sequence>
<feature type="non-terminal residue" evidence="2">
    <location>
        <position position="1"/>
    </location>
</feature>
<feature type="region of interest" description="Disordered" evidence="1">
    <location>
        <begin position="80"/>
        <end position="103"/>
    </location>
</feature>
<evidence type="ECO:0000256" key="1">
    <source>
        <dbReference type="SAM" id="MobiDB-lite"/>
    </source>
</evidence>
<name>A0AA36D6F6_9BILA</name>
<organism evidence="2 3">
    <name type="scientific">Mesorhabditis spiculigera</name>
    <dbReference type="NCBI Taxonomy" id="96644"/>
    <lineage>
        <taxon>Eukaryota</taxon>
        <taxon>Metazoa</taxon>
        <taxon>Ecdysozoa</taxon>
        <taxon>Nematoda</taxon>
        <taxon>Chromadorea</taxon>
        <taxon>Rhabditida</taxon>
        <taxon>Rhabditina</taxon>
        <taxon>Rhabditomorpha</taxon>
        <taxon>Rhabditoidea</taxon>
        <taxon>Rhabditidae</taxon>
        <taxon>Mesorhabditinae</taxon>
        <taxon>Mesorhabditis</taxon>
    </lineage>
</organism>
<reference evidence="2" key="1">
    <citation type="submission" date="2023-06" db="EMBL/GenBank/DDBJ databases">
        <authorList>
            <person name="Delattre M."/>
        </authorList>
    </citation>
    <scope>NUCLEOTIDE SEQUENCE</scope>
    <source>
        <strain evidence="2">AF72</strain>
    </source>
</reference>
<keyword evidence="3" id="KW-1185">Reference proteome</keyword>
<comment type="caution">
    <text evidence="2">The sequence shown here is derived from an EMBL/GenBank/DDBJ whole genome shotgun (WGS) entry which is preliminary data.</text>
</comment>